<dbReference type="InterPro" id="IPR036291">
    <property type="entry name" value="NAD(P)-bd_dom_sf"/>
</dbReference>
<protein>
    <submittedName>
        <fullName evidence="8">NAD(P)-dependent alcohol dehydrogenase</fullName>
    </submittedName>
</protein>
<evidence type="ECO:0000256" key="1">
    <source>
        <dbReference type="ARBA" id="ARBA00001947"/>
    </source>
</evidence>
<dbReference type="RefSeq" id="WP_379564335.1">
    <property type="nucleotide sequence ID" value="NZ_JBHSQK010000007.1"/>
</dbReference>
<dbReference type="Pfam" id="PF00107">
    <property type="entry name" value="ADH_zinc_N"/>
    <property type="match status" value="1"/>
</dbReference>
<keyword evidence="5" id="KW-0560">Oxidoreductase</keyword>
<evidence type="ECO:0000313" key="8">
    <source>
        <dbReference type="EMBL" id="MFC5947460.1"/>
    </source>
</evidence>
<dbReference type="PANTHER" id="PTHR43350">
    <property type="entry name" value="NAD-DEPENDENT ALCOHOL DEHYDROGENASE"/>
    <property type="match status" value="1"/>
</dbReference>
<dbReference type="Gene3D" id="3.40.50.720">
    <property type="entry name" value="NAD(P)-binding Rossmann-like Domain"/>
    <property type="match status" value="1"/>
</dbReference>
<dbReference type="InterPro" id="IPR013154">
    <property type="entry name" value="ADH-like_N"/>
</dbReference>
<sequence>MATAPGGPFTVEPLELGEPQAREVLMRAVSVGICRTDLHIRDGEYPVPGHPVVAGHESTGVVEAVGAEVTEVAVGDHVLASFPWCGSCPACRKGRQSYCRDGFALSFGGRRPDGTTALSRLDGSPVQGHVFQQSSMATHAVVHVNNLVIAPPGTPDLAGLAPLCCGVQTGCGAVMSSPSLGPGGSLAVWGAGSVGLSAVMAGAVVGARTIVAVDTRPERLALARSLGATHVVDARADGATEQVLEIVSDGVDTGVETTGIPAVLAGALRATAMVGELVSVGAAPAGTTAPVDMNVLLNGRRLRGTIQGDATPREFLPRLLELYRDGRLPFDRMVTRFDFADVQKAVEAMESGRVVKPVLVVGEP</sequence>
<evidence type="ECO:0000256" key="5">
    <source>
        <dbReference type="ARBA" id="ARBA00023002"/>
    </source>
</evidence>
<evidence type="ECO:0000256" key="3">
    <source>
        <dbReference type="ARBA" id="ARBA00022723"/>
    </source>
</evidence>
<evidence type="ECO:0000256" key="2">
    <source>
        <dbReference type="ARBA" id="ARBA00008072"/>
    </source>
</evidence>
<dbReference type="SUPFAM" id="SSF50129">
    <property type="entry name" value="GroES-like"/>
    <property type="match status" value="1"/>
</dbReference>
<comment type="caution">
    <text evidence="8">The sequence shown here is derived from an EMBL/GenBank/DDBJ whole genome shotgun (WGS) entry which is preliminary data.</text>
</comment>
<accession>A0ABW1I2W6</accession>
<keyword evidence="4 6" id="KW-0862">Zinc</keyword>
<dbReference type="EMBL" id="JBHSQK010000007">
    <property type="protein sequence ID" value="MFC5947460.1"/>
    <property type="molecule type" value="Genomic_DNA"/>
</dbReference>
<dbReference type="CDD" id="cd08278">
    <property type="entry name" value="benzyl_alcohol_DH"/>
    <property type="match status" value="1"/>
</dbReference>
<dbReference type="SUPFAM" id="SSF51735">
    <property type="entry name" value="NAD(P)-binding Rossmann-fold domains"/>
    <property type="match status" value="1"/>
</dbReference>
<comment type="similarity">
    <text evidence="2 6">Belongs to the zinc-containing alcohol dehydrogenase family.</text>
</comment>
<dbReference type="InterPro" id="IPR002328">
    <property type="entry name" value="ADH_Zn_CS"/>
</dbReference>
<feature type="domain" description="Enoyl reductase (ER)" evidence="7">
    <location>
        <begin position="6"/>
        <end position="359"/>
    </location>
</feature>
<dbReference type="SMART" id="SM00829">
    <property type="entry name" value="PKS_ER"/>
    <property type="match status" value="1"/>
</dbReference>
<evidence type="ECO:0000313" key="9">
    <source>
        <dbReference type="Proteomes" id="UP001596119"/>
    </source>
</evidence>
<dbReference type="Pfam" id="PF08240">
    <property type="entry name" value="ADH_N"/>
    <property type="match status" value="1"/>
</dbReference>
<dbReference type="PANTHER" id="PTHR43350:SF2">
    <property type="entry name" value="GROES-LIKE ZINC-BINDING ALCOHOL DEHYDROGENASE FAMILY PROTEIN"/>
    <property type="match status" value="1"/>
</dbReference>
<dbReference type="InterPro" id="IPR020843">
    <property type="entry name" value="ER"/>
</dbReference>
<proteinExistence type="inferred from homology"/>
<dbReference type="PROSITE" id="PS00059">
    <property type="entry name" value="ADH_ZINC"/>
    <property type="match status" value="1"/>
</dbReference>
<dbReference type="InterPro" id="IPR011032">
    <property type="entry name" value="GroES-like_sf"/>
</dbReference>
<reference evidence="9" key="1">
    <citation type="journal article" date="2019" name="Int. J. Syst. Evol. Microbiol.">
        <title>The Global Catalogue of Microorganisms (GCM) 10K type strain sequencing project: providing services to taxonomists for standard genome sequencing and annotation.</title>
        <authorList>
            <consortium name="The Broad Institute Genomics Platform"/>
            <consortium name="The Broad Institute Genome Sequencing Center for Infectious Disease"/>
            <person name="Wu L."/>
            <person name="Ma J."/>
        </authorList>
    </citation>
    <scope>NUCLEOTIDE SEQUENCE [LARGE SCALE GENOMIC DNA]</scope>
    <source>
        <strain evidence="9">CGMCC 4.7397</strain>
    </source>
</reference>
<comment type="cofactor">
    <cofactor evidence="1 6">
        <name>Zn(2+)</name>
        <dbReference type="ChEBI" id="CHEBI:29105"/>
    </cofactor>
</comment>
<name>A0ABW1I2W6_9PSEU</name>
<dbReference type="Proteomes" id="UP001596119">
    <property type="component" value="Unassembled WGS sequence"/>
</dbReference>
<dbReference type="Gene3D" id="3.90.180.10">
    <property type="entry name" value="Medium-chain alcohol dehydrogenases, catalytic domain"/>
    <property type="match status" value="1"/>
</dbReference>
<dbReference type="InterPro" id="IPR013149">
    <property type="entry name" value="ADH-like_C"/>
</dbReference>
<keyword evidence="3 6" id="KW-0479">Metal-binding</keyword>
<organism evidence="8 9">
    <name type="scientific">Pseudonocardia lutea</name>
    <dbReference type="NCBI Taxonomy" id="2172015"/>
    <lineage>
        <taxon>Bacteria</taxon>
        <taxon>Bacillati</taxon>
        <taxon>Actinomycetota</taxon>
        <taxon>Actinomycetes</taxon>
        <taxon>Pseudonocardiales</taxon>
        <taxon>Pseudonocardiaceae</taxon>
        <taxon>Pseudonocardia</taxon>
    </lineage>
</organism>
<gene>
    <name evidence="8" type="ORF">ACFQH9_04120</name>
</gene>
<keyword evidence="9" id="KW-1185">Reference proteome</keyword>
<evidence type="ECO:0000256" key="4">
    <source>
        <dbReference type="ARBA" id="ARBA00022833"/>
    </source>
</evidence>
<evidence type="ECO:0000256" key="6">
    <source>
        <dbReference type="RuleBase" id="RU361277"/>
    </source>
</evidence>
<evidence type="ECO:0000259" key="7">
    <source>
        <dbReference type="SMART" id="SM00829"/>
    </source>
</evidence>